<dbReference type="FunFam" id="1.10.510.10:FF:000624">
    <property type="entry name" value="Mitogen-activated protein kinase"/>
    <property type="match status" value="1"/>
</dbReference>
<dbReference type="GO" id="GO:0004674">
    <property type="term" value="F:protein serine/threonine kinase activity"/>
    <property type="evidence" value="ECO:0007669"/>
    <property type="project" value="UniProtKB-KW"/>
</dbReference>
<dbReference type="SUPFAM" id="SSF56112">
    <property type="entry name" value="Protein kinase-like (PK-like)"/>
    <property type="match status" value="1"/>
</dbReference>
<feature type="domain" description="Protein kinase" evidence="7">
    <location>
        <begin position="1"/>
        <end position="271"/>
    </location>
</feature>
<dbReference type="PROSITE" id="PS50011">
    <property type="entry name" value="PROTEIN_KINASE_DOM"/>
    <property type="match status" value="1"/>
</dbReference>
<dbReference type="AlphaFoldDB" id="A0AAD1Y132"/>
<feature type="compositionally biased region" description="Basic and acidic residues" evidence="6">
    <location>
        <begin position="380"/>
        <end position="395"/>
    </location>
</feature>
<evidence type="ECO:0000313" key="9">
    <source>
        <dbReference type="Proteomes" id="UP001295684"/>
    </source>
</evidence>
<dbReference type="Pfam" id="PF00069">
    <property type="entry name" value="Pkinase"/>
    <property type="match status" value="1"/>
</dbReference>
<evidence type="ECO:0000256" key="4">
    <source>
        <dbReference type="ARBA" id="ARBA00022777"/>
    </source>
</evidence>
<reference evidence="8" key="1">
    <citation type="submission" date="2023-07" db="EMBL/GenBank/DDBJ databases">
        <authorList>
            <consortium name="AG Swart"/>
            <person name="Singh M."/>
            <person name="Singh A."/>
            <person name="Seah K."/>
            <person name="Emmerich C."/>
        </authorList>
    </citation>
    <scope>NUCLEOTIDE SEQUENCE</scope>
    <source>
        <strain evidence="8">DP1</strain>
    </source>
</reference>
<keyword evidence="5" id="KW-0067">ATP-binding</keyword>
<dbReference type="Gene3D" id="3.30.200.20">
    <property type="entry name" value="Phosphorylase Kinase, domain 1"/>
    <property type="match status" value="1"/>
</dbReference>
<keyword evidence="4" id="KW-0418">Kinase</keyword>
<gene>
    <name evidence="8" type="ORF">ECRASSUSDP1_LOCUS24333</name>
</gene>
<keyword evidence="2" id="KW-0808">Transferase</keyword>
<protein>
    <recommendedName>
        <fullName evidence="7">Protein kinase domain-containing protein</fullName>
    </recommendedName>
</protein>
<evidence type="ECO:0000256" key="5">
    <source>
        <dbReference type="ARBA" id="ARBA00022840"/>
    </source>
</evidence>
<sequence>MFTKPLTLRRRNKVAVKIFKDPFKDVKKCMDQPEVKVMTKIKHQNLVTLKRVIFEKSKLYLVMELCQMSLSELIENKLKVKEKFSTQEIQKYMTDIIKGVQHLHSCGYIHRDVKPDNILVDEKGSLKLTDFGTIKNMKDKLPFTNYVSTRWYRAPECILEVKKYDEKSDVFAIGCIFAELFKLKPMFCGSSSSDQLYKYIDAMGDGQLKKWAEGSKLAKKFWVSKSKSHTPKLQEVMLGMSYHAFDLLSQMLCINPDERISLDKVLKHPFFDTKASILKPKFFAKIPSTRTEKKDDAHESSDDKFKPKKIIKNYITKLKDRENISLSKVNECENETSREMTPYKKYKIKVSEERSKSKFYFQKDTQGSPSDEMMTGISSSREHFNFGDKLSDGQERPMGMKRVSSLPRLTSSPDARSFVPSSESWRFNNVQKPEVKLSKSRQNSAHSGSSSSGDELDILQKKVEEQKTVPLPSLKNYLAVPMQSNSRSSLSISKEEELNKIDKYFQDIRGNSILSTLSSSNDLFSNITTKNESRRGSIGNTGHTVRGLNAGNQVVFGSGTQSIPNFPSLRSNDNHLYSQSRQYY</sequence>
<accession>A0AAD1Y132</accession>
<dbReference type="PROSITE" id="PS00108">
    <property type="entry name" value="PROTEIN_KINASE_ST"/>
    <property type="match status" value="1"/>
</dbReference>
<evidence type="ECO:0000256" key="2">
    <source>
        <dbReference type="ARBA" id="ARBA00022679"/>
    </source>
</evidence>
<evidence type="ECO:0000259" key="7">
    <source>
        <dbReference type="PROSITE" id="PS50011"/>
    </source>
</evidence>
<keyword evidence="1" id="KW-0723">Serine/threonine-protein kinase</keyword>
<dbReference type="InterPro" id="IPR050117">
    <property type="entry name" value="MAPK"/>
</dbReference>
<dbReference type="InterPro" id="IPR011009">
    <property type="entry name" value="Kinase-like_dom_sf"/>
</dbReference>
<comment type="caution">
    <text evidence="8">The sequence shown here is derived from an EMBL/GenBank/DDBJ whole genome shotgun (WGS) entry which is preliminary data.</text>
</comment>
<dbReference type="InterPro" id="IPR008271">
    <property type="entry name" value="Ser/Thr_kinase_AS"/>
</dbReference>
<dbReference type="InterPro" id="IPR000719">
    <property type="entry name" value="Prot_kinase_dom"/>
</dbReference>
<evidence type="ECO:0000256" key="1">
    <source>
        <dbReference type="ARBA" id="ARBA00022527"/>
    </source>
</evidence>
<evidence type="ECO:0000256" key="6">
    <source>
        <dbReference type="SAM" id="MobiDB-lite"/>
    </source>
</evidence>
<organism evidence="8 9">
    <name type="scientific">Euplotes crassus</name>
    <dbReference type="NCBI Taxonomy" id="5936"/>
    <lineage>
        <taxon>Eukaryota</taxon>
        <taxon>Sar</taxon>
        <taxon>Alveolata</taxon>
        <taxon>Ciliophora</taxon>
        <taxon>Intramacronucleata</taxon>
        <taxon>Spirotrichea</taxon>
        <taxon>Hypotrichia</taxon>
        <taxon>Euplotida</taxon>
        <taxon>Euplotidae</taxon>
        <taxon>Moneuplotes</taxon>
    </lineage>
</organism>
<dbReference type="SMART" id="SM00220">
    <property type="entry name" value="S_TKc"/>
    <property type="match status" value="1"/>
</dbReference>
<keyword evidence="3" id="KW-0547">Nucleotide-binding</keyword>
<feature type="region of interest" description="Disordered" evidence="6">
    <location>
        <begin position="360"/>
        <end position="398"/>
    </location>
</feature>
<dbReference type="GO" id="GO:0005524">
    <property type="term" value="F:ATP binding"/>
    <property type="evidence" value="ECO:0007669"/>
    <property type="project" value="UniProtKB-KW"/>
</dbReference>
<name>A0AAD1Y132_EUPCR</name>
<dbReference type="Gene3D" id="1.10.510.10">
    <property type="entry name" value="Transferase(Phosphotransferase) domain 1"/>
    <property type="match status" value="1"/>
</dbReference>
<dbReference type="Proteomes" id="UP001295684">
    <property type="component" value="Unassembled WGS sequence"/>
</dbReference>
<dbReference type="EMBL" id="CAMPGE010025048">
    <property type="protein sequence ID" value="CAI2382845.1"/>
    <property type="molecule type" value="Genomic_DNA"/>
</dbReference>
<evidence type="ECO:0000313" key="8">
    <source>
        <dbReference type="EMBL" id="CAI2382845.1"/>
    </source>
</evidence>
<evidence type="ECO:0000256" key="3">
    <source>
        <dbReference type="ARBA" id="ARBA00022741"/>
    </source>
</evidence>
<keyword evidence="9" id="KW-1185">Reference proteome</keyword>
<dbReference type="PANTHER" id="PTHR24055">
    <property type="entry name" value="MITOGEN-ACTIVATED PROTEIN KINASE"/>
    <property type="match status" value="1"/>
</dbReference>
<proteinExistence type="predicted"/>
<feature type="region of interest" description="Disordered" evidence="6">
    <location>
        <begin position="433"/>
        <end position="456"/>
    </location>
</feature>